<proteinExistence type="predicted"/>
<dbReference type="Proteomes" id="UP001375240">
    <property type="component" value="Unassembled WGS sequence"/>
</dbReference>
<gene>
    <name evidence="1" type="ORF">TWF696_001498</name>
</gene>
<protein>
    <submittedName>
        <fullName evidence="1">Uncharacterized protein</fullName>
    </submittedName>
</protein>
<accession>A0AAV9UAI8</accession>
<comment type="caution">
    <text evidence="1">The sequence shown here is derived from an EMBL/GenBank/DDBJ whole genome shotgun (WGS) entry which is preliminary data.</text>
</comment>
<organism evidence="1 2">
    <name type="scientific">Orbilia brochopaga</name>
    <dbReference type="NCBI Taxonomy" id="3140254"/>
    <lineage>
        <taxon>Eukaryota</taxon>
        <taxon>Fungi</taxon>
        <taxon>Dikarya</taxon>
        <taxon>Ascomycota</taxon>
        <taxon>Pezizomycotina</taxon>
        <taxon>Orbiliomycetes</taxon>
        <taxon>Orbiliales</taxon>
        <taxon>Orbiliaceae</taxon>
        <taxon>Orbilia</taxon>
    </lineage>
</organism>
<reference evidence="1 2" key="1">
    <citation type="submission" date="2019-10" db="EMBL/GenBank/DDBJ databases">
        <authorList>
            <person name="Palmer J.M."/>
        </authorList>
    </citation>
    <scope>NUCLEOTIDE SEQUENCE [LARGE SCALE GENOMIC DNA]</scope>
    <source>
        <strain evidence="1 2">TWF696</strain>
    </source>
</reference>
<sequence length="62" mass="6565">MHSTVVKTTTHSAMTVLEPVNHTIPGYPCPTCAAKGIETIVINGRSCPKCGTEIDVNKPKDA</sequence>
<evidence type="ECO:0000313" key="1">
    <source>
        <dbReference type="EMBL" id="KAK6338027.1"/>
    </source>
</evidence>
<evidence type="ECO:0000313" key="2">
    <source>
        <dbReference type="Proteomes" id="UP001375240"/>
    </source>
</evidence>
<name>A0AAV9UAI8_9PEZI</name>
<dbReference type="AlphaFoldDB" id="A0AAV9UAI8"/>
<keyword evidence="2" id="KW-1185">Reference proteome</keyword>
<dbReference type="EMBL" id="JAVHNQ010000010">
    <property type="protein sequence ID" value="KAK6338027.1"/>
    <property type="molecule type" value="Genomic_DNA"/>
</dbReference>